<evidence type="ECO:0000259" key="3">
    <source>
        <dbReference type="Pfam" id="PF00881"/>
    </source>
</evidence>
<reference evidence="4" key="1">
    <citation type="submission" date="2018-05" db="EMBL/GenBank/DDBJ databases">
        <authorList>
            <person name="Lanie J.A."/>
            <person name="Ng W.-L."/>
            <person name="Kazmierczak K.M."/>
            <person name="Andrzejewski T.M."/>
            <person name="Davidsen T.M."/>
            <person name="Wayne K.J."/>
            <person name="Tettelin H."/>
            <person name="Glass J.I."/>
            <person name="Rusch D."/>
            <person name="Podicherti R."/>
            <person name="Tsui H.-C.T."/>
            <person name="Winkler M.E."/>
        </authorList>
    </citation>
    <scope>NUCLEOTIDE SEQUENCE</scope>
</reference>
<keyword evidence="2" id="KW-0560">Oxidoreductase</keyword>
<organism evidence="4">
    <name type="scientific">marine metagenome</name>
    <dbReference type="NCBI Taxonomy" id="408172"/>
    <lineage>
        <taxon>unclassified sequences</taxon>
        <taxon>metagenomes</taxon>
        <taxon>ecological metagenomes</taxon>
    </lineage>
</organism>
<proteinExistence type="inferred from homology"/>
<evidence type="ECO:0000256" key="2">
    <source>
        <dbReference type="ARBA" id="ARBA00023002"/>
    </source>
</evidence>
<dbReference type="Pfam" id="PF00881">
    <property type="entry name" value="Nitroreductase"/>
    <property type="match status" value="1"/>
</dbReference>
<accession>A0A382C1J7</accession>
<dbReference type="CDD" id="cd02062">
    <property type="entry name" value="Nitro_FMN_reductase"/>
    <property type="match status" value="1"/>
</dbReference>
<dbReference type="EMBL" id="UINC01032137">
    <property type="protein sequence ID" value="SVB19297.1"/>
    <property type="molecule type" value="Genomic_DNA"/>
</dbReference>
<protein>
    <recommendedName>
        <fullName evidence="3">Nitroreductase domain-containing protein</fullName>
    </recommendedName>
</protein>
<dbReference type="InterPro" id="IPR000415">
    <property type="entry name" value="Nitroreductase-like"/>
</dbReference>
<dbReference type="AlphaFoldDB" id="A0A382C1J7"/>
<dbReference type="PANTHER" id="PTHR43673">
    <property type="entry name" value="NAD(P)H NITROREDUCTASE YDGI-RELATED"/>
    <property type="match status" value="1"/>
</dbReference>
<dbReference type="PANTHER" id="PTHR43673:SF10">
    <property type="entry name" value="NADH DEHYDROGENASE_NAD(P)H NITROREDUCTASE XCC3605-RELATED"/>
    <property type="match status" value="1"/>
</dbReference>
<dbReference type="Gene3D" id="3.40.109.10">
    <property type="entry name" value="NADH Oxidase"/>
    <property type="match status" value="1"/>
</dbReference>
<sequence>MELNEVMRTTFSARDYTGEELPDDLIYDLIENARFAPSGGNRQGNRVIVVRNQAARDALSKLAEPAAKRYVAQIKAGESPWNAVTPTSVTAEEIEATPPAPPLVNSFKEASVVLVFVVDLRVVASMDQDLDRIGVISGASIYPFVWNVLLGARQAGFGGTITTLAAAREGEVQALLNIPKEFAVAAVVPLGKPVKQLTKLKRKPVEEIASRDRFDGRPLIKGS</sequence>
<dbReference type="SUPFAM" id="SSF55469">
    <property type="entry name" value="FMN-dependent nitroreductase-like"/>
    <property type="match status" value="1"/>
</dbReference>
<comment type="similarity">
    <text evidence="1">Belongs to the nitroreductase family.</text>
</comment>
<dbReference type="GO" id="GO:0016491">
    <property type="term" value="F:oxidoreductase activity"/>
    <property type="evidence" value="ECO:0007669"/>
    <property type="project" value="UniProtKB-KW"/>
</dbReference>
<feature type="domain" description="Nitroreductase" evidence="3">
    <location>
        <begin position="11"/>
        <end position="192"/>
    </location>
</feature>
<evidence type="ECO:0000256" key="1">
    <source>
        <dbReference type="ARBA" id="ARBA00007118"/>
    </source>
</evidence>
<gene>
    <name evidence="4" type="ORF">METZ01_LOCUS172151</name>
</gene>
<name>A0A382C1J7_9ZZZZ</name>
<evidence type="ECO:0000313" key="4">
    <source>
        <dbReference type="EMBL" id="SVB19297.1"/>
    </source>
</evidence>
<dbReference type="InterPro" id="IPR029479">
    <property type="entry name" value="Nitroreductase"/>
</dbReference>